<evidence type="ECO:0000313" key="2">
    <source>
        <dbReference type="EMBL" id="UJF35781.1"/>
    </source>
</evidence>
<organism evidence="2 3">
    <name type="scientific">Paenibacillus hexagrammi</name>
    <dbReference type="NCBI Taxonomy" id="2908839"/>
    <lineage>
        <taxon>Bacteria</taxon>
        <taxon>Bacillati</taxon>
        <taxon>Bacillota</taxon>
        <taxon>Bacilli</taxon>
        <taxon>Bacillales</taxon>
        <taxon>Paenibacillaceae</taxon>
        <taxon>Paenibacillus</taxon>
    </lineage>
</organism>
<dbReference type="Proteomes" id="UP001649230">
    <property type="component" value="Chromosome"/>
</dbReference>
<keyword evidence="3" id="KW-1185">Reference proteome</keyword>
<evidence type="ECO:0008006" key="4">
    <source>
        <dbReference type="Google" id="ProtNLM"/>
    </source>
</evidence>
<dbReference type="EMBL" id="CP090978">
    <property type="protein sequence ID" value="UJF35781.1"/>
    <property type="molecule type" value="Genomic_DNA"/>
</dbReference>
<evidence type="ECO:0000313" key="3">
    <source>
        <dbReference type="Proteomes" id="UP001649230"/>
    </source>
</evidence>
<feature type="chain" id="PRO_5045306395" description="Secreted protein" evidence="1">
    <location>
        <begin position="22"/>
        <end position="83"/>
    </location>
</feature>
<dbReference type="RefSeq" id="WP_235122338.1">
    <property type="nucleotide sequence ID" value="NZ_CP090978.1"/>
</dbReference>
<reference evidence="2 3" key="1">
    <citation type="journal article" date="2024" name="Int. J. Syst. Evol. Microbiol.">
        <title>Paenibacillus hexagrammi sp. nov., a novel bacterium isolated from the gut content of Hexagrammos agrammus.</title>
        <authorList>
            <person name="Jung H.K."/>
            <person name="Kim D.G."/>
            <person name="Zin H."/>
            <person name="Park J."/>
            <person name="Jung H."/>
            <person name="Kim Y.O."/>
            <person name="Kong H.J."/>
            <person name="Kim J.W."/>
            <person name="Kim Y.S."/>
        </authorList>
    </citation>
    <scope>NUCLEOTIDE SEQUENCE [LARGE SCALE GENOMIC DNA]</scope>
    <source>
        <strain evidence="2 3">YPD9-1</strain>
    </source>
</reference>
<accession>A0ABY3SRI9</accession>
<proteinExistence type="predicted"/>
<keyword evidence="1" id="KW-0732">Signal</keyword>
<feature type="signal peptide" evidence="1">
    <location>
        <begin position="1"/>
        <end position="21"/>
    </location>
</feature>
<name>A0ABY3SRI9_9BACL</name>
<evidence type="ECO:0000256" key="1">
    <source>
        <dbReference type="SAM" id="SignalP"/>
    </source>
</evidence>
<protein>
    <recommendedName>
        <fullName evidence="4">Secreted protein</fullName>
    </recommendedName>
</protein>
<sequence length="83" mass="8993">MLIFILGALHAAAAASTAANLARIVPGWSIVPIVDRPGERMNQALCGYDQPFFLTLQAGDWFHASFFPNCKLNCRSCPIISAD</sequence>
<gene>
    <name evidence="2" type="ORF">L0M14_12250</name>
</gene>